<accession>W4QWR8</accession>
<keyword evidence="2" id="KW-0812">Transmembrane</keyword>
<dbReference type="EMBL" id="BAUV01000036">
    <property type="protein sequence ID" value="GAE36531.1"/>
    <property type="molecule type" value="Genomic_DNA"/>
</dbReference>
<evidence type="ECO:0000259" key="3">
    <source>
        <dbReference type="Pfam" id="PF14257"/>
    </source>
</evidence>
<dbReference type="AlphaFoldDB" id="W4QWR8"/>
<evidence type="ECO:0000313" key="5">
    <source>
        <dbReference type="Proteomes" id="UP000018896"/>
    </source>
</evidence>
<reference evidence="4 5" key="1">
    <citation type="journal article" date="2014" name="Genome Announc.">
        <title>Draft Genome Sequences of Three Alkaliphilic Bacillus Strains, Bacillus wakoensis JCM 9140T, Bacillus akibai JCM 9157T, and Bacillus hemicellulosilyticus JCM 9152T.</title>
        <authorList>
            <person name="Yuki M."/>
            <person name="Oshima K."/>
            <person name="Suda W."/>
            <person name="Oshida Y."/>
            <person name="Kitamura K."/>
            <person name="Iida T."/>
            <person name="Hattori M."/>
            <person name="Ohkuma M."/>
        </authorList>
    </citation>
    <scope>NUCLEOTIDE SEQUENCE [LARGE SCALE GENOMIC DNA]</scope>
    <source>
        <strain evidence="4 5">JCM 9157</strain>
    </source>
</reference>
<name>W4QWR8_HALA3</name>
<dbReference type="Pfam" id="PF14257">
    <property type="entry name" value="DUF4349"/>
    <property type="match status" value="1"/>
</dbReference>
<gene>
    <name evidence="4" type="ORF">JCM9157_3725</name>
</gene>
<dbReference type="Proteomes" id="UP000018896">
    <property type="component" value="Unassembled WGS sequence"/>
</dbReference>
<keyword evidence="5" id="KW-1185">Reference proteome</keyword>
<organism evidence="4 5">
    <name type="scientific">Halalkalibacter akibai (strain ATCC 43226 / DSM 21942 / CIP 109018 / JCM 9157 / 1139)</name>
    <name type="common">Bacillus akibai</name>
    <dbReference type="NCBI Taxonomy" id="1236973"/>
    <lineage>
        <taxon>Bacteria</taxon>
        <taxon>Bacillati</taxon>
        <taxon>Bacillota</taxon>
        <taxon>Bacilli</taxon>
        <taxon>Bacillales</taxon>
        <taxon>Bacillaceae</taxon>
        <taxon>Halalkalibacter</taxon>
    </lineage>
</organism>
<keyword evidence="2" id="KW-1133">Transmembrane helix</keyword>
<comment type="caution">
    <text evidence="4">The sequence shown here is derived from an EMBL/GenBank/DDBJ whole genome shotgun (WGS) entry which is preliminary data.</text>
</comment>
<protein>
    <recommendedName>
        <fullName evidence="3">DUF4349 domain-containing protein</fullName>
    </recommendedName>
</protein>
<feature type="coiled-coil region" evidence="1">
    <location>
        <begin position="155"/>
        <end position="182"/>
    </location>
</feature>
<feature type="domain" description="DUF4349" evidence="3">
    <location>
        <begin position="38"/>
        <end position="250"/>
    </location>
</feature>
<keyword evidence="2" id="KW-0472">Membrane</keyword>
<evidence type="ECO:0000256" key="1">
    <source>
        <dbReference type="SAM" id="Coils"/>
    </source>
</evidence>
<evidence type="ECO:0000256" key="2">
    <source>
        <dbReference type="SAM" id="Phobius"/>
    </source>
</evidence>
<dbReference type="InterPro" id="IPR025645">
    <property type="entry name" value="DUF4349"/>
</dbReference>
<keyword evidence="1" id="KW-0175">Coiled coil</keyword>
<evidence type="ECO:0000313" key="4">
    <source>
        <dbReference type="EMBL" id="GAE36531.1"/>
    </source>
</evidence>
<dbReference type="eggNOG" id="COG3206">
    <property type="taxonomic scope" value="Bacteria"/>
</dbReference>
<proteinExistence type="predicted"/>
<sequence length="263" mass="30111">MDGDMSTSKSYGGERGIEEMEMAEEAVMMDSAVSNDNRKVIYHGNFMIEVKDYQKARDEIQKKVTSVGGYIVDSYYYEQGENQPSGSMVLRLPKQEFQPMISQLVASDWKIIEQQTSGNDVTEEYVDLESRLKAKRVVEERLLSFMNDATNTENLLKISKELAQVQAEIEQMLGRKQYLNNQVEYATLSIHIQENSLATSIQSEDLNTWDRSKKLFIDTINVLIKASSSVFVFLIGLSPVIIPIAFLLFIFIYTRKKNQKLNQ</sequence>
<dbReference type="STRING" id="1236973.JCM9157_3725"/>
<feature type="transmembrane region" description="Helical" evidence="2">
    <location>
        <begin position="230"/>
        <end position="253"/>
    </location>
</feature>